<accession>A0ABW3J6Q1</accession>
<dbReference type="RefSeq" id="WP_379084626.1">
    <property type="nucleotide sequence ID" value="NZ_JBHTJO010000001.1"/>
</dbReference>
<sequence length="296" mass="33171">MLKLTEDQIEQYRRDGFLIVDNIIGEEAAAEILSRYEPLFEKGEFETGVRPDEVNLPQGDKPYTKQICNGWRADLTVARSVMDSGIGEACAKLAGWDGARLMVDNLLWKPPGGRPIGFHQDSMYATWFDKPGMASCWIALDKTTAEGGTLMYLRGSHKWGEAQPIMQFHGPEDDLKEAREWAEAQGYEIDMVPIEVPPGGGAFHDGWLWHGSRVNTMDVPRRSLAIHMVSSDVKFAPENFSVGNGPMYGRYMRFGSNEVEESHFPITWRRDGYRTPGLDEYVTRGPFVSGSVSLAS</sequence>
<comment type="cofactor">
    <cofactor evidence="1">
        <name>Fe(2+)</name>
        <dbReference type="ChEBI" id="CHEBI:29033"/>
    </cofactor>
</comment>
<keyword evidence="2" id="KW-0223">Dioxygenase</keyword>
<reference evidence="3" key="1">
    <citation type="journal article" date="2019" name="Int. J. Syst. Evol. Microbiol.">
        <title>The Global Catalogue of Microorganisms (GCM) 10K type strain sequencing project: providing services to taxonomists for standard genome sequencing and annotation.</title>
        <authorList>
            <consortium name="The Broad Institute Genomics Platform"/>
            <consortium name="The Broad Institute Genome Sequencing Center for Infectious Disease"/>
            <person name="Wu L."/>
            <person name="Ma J."/>
        </authorList>
    </citation>
    <scope>NUCLEOTIDE SEQUENCE [LARGE SCALE GENOMIC DNA]</scope>
    <source>
        <strain evidence="3">CCUG 61697</strain>
    </source>
</reference>
<dbReference type="PANTHER" id="PTHR20883:SF48">
    <property type="entry name" value="ECTOINE DIOXYGENASE"/>
    <property type="match status" value="1"/>
</dbReference>
<dbReference type="InterPro" id="IPR008775">
    <property type="entry name" value="Phytyl_CoA_dOase-like"/>
</dbReference>
<evidence type="ECO:0000256" key="1">
    <source>
        <dbReference type="ARBA" id="ARBA00001954"/>
    </source>
</evidence>
<name>A0ABW3J6Q1_9HYPH</name>
<keyword evidence="2" id="KW-0560">Oxidoreductase</keyword>
<dbReference type="PANTHER" id="PTHR20883">
    <property type="entry name" value="PHYTANOYL-COA DIOXYGENASE DOMAIN CONTAINING 1"/>
    <property type="match status" value="1"/>
</dbReference>
<evidence type="ECO:0000313" key="3">
    <source>
        <dbReference type="Proteomes" id="UP001597102"/>
    </source>
</evidence>
<organism evidence="2 3">
    <name type="scientific">Methyloligella solikamskensis</name>
    <dbReference type="NCBI Taxonomy" id="1177756"/>
    <lineage>
        <taxon>Bacteria</taxon>
        <taxon>Pseudomonadati</taxon>
        <taxon>Pseudomonadota</taxon>
        <taxon>Alphaproteobacteria</taxon>
        <taxon>Hyphomicrobiales</taxon>
        <taxon>Hyphomicrobiaceae</taxon>
        <taxon>Methyloligella</taxon>
    </lineage>
</organism>
<dbReference type="Proteomes" id="UP001597102">
    <property type="component" value="Unassembled WGS sequence"/>
</dbReference>
<keyword evidence="3" id="KW-1185">Reference proteome</keyword>
<comment type="caution">
    <text evidence="2">The sequence shown here is derived from an EMBL/GenBank/DDBJ whole genome shotgun (WGS) entry which is preliminary data.</text>
</comment>
<dbReference type="SUPFAM" id="SSF51197">
    <property type="entry name" value="Clavaminate synthase-like"/>
    <property type="match status" value="1"/>
</dbReference>
<proteinExistence type="predicted"/>
<dbReference type="Gene3D" id="2.60.120.620">
    <property type="entry name" value="q2cbj1_9rhob like domain"/>
    <property type="match status" value="1"/>
</dbReference>
<evidence type="ECO:0000313" key="2">
    <source>
        <dbReference type="EMBL" id="MFD0985754.1"/>
    </source>
</evidence>
<dbReference type="GO" id="GO:0051213">
    <property type="term" value="F:dioxygenase activity"/>
    <property type="evidence" value="ECO:0007669"/>
    <property type="project" value="UniProtKB-KW"/>
</dbReference>
<gene>
    <name evidence="2" type="ORF">ACFQ2F_01420</name>
</gene>
<protein>
    <submittedName>
        <fullName evidence="2">Phytanoyl-CoA dioxygenase family protein</fullName>
    </submittedName>
</protein>
<dbReference type="EMBL" id="JBHTJO010000001">
    <property type="protein sequence ID" value="MFD0985754.1"/>
    <property type="molecule type" value="Genomic_DNA"/>
</dbReference>
<dbReference type="Pfam" id="PF05721">
    <property type="entry name" value="PhyH"/>
    <property type="match status" value="1"/>
</dbReference>